<dbReference type="Pfam" id="PF01068">
    <property type="entry name" value="DNA_ligase_A_M"/>
    <property type="match status" value="1"/>
</dbReference>
<organism evidence="6 7">
    <name type="scientific">Diplocloster modestus</name>
    <dbReference type="NCBI Taxonomy" id="2850322"/>
    <lineage>
        <taxon>Bacteria</taxon>
        <taxon>Bacillati</taxon>
        <taxon>Bacillota</taxon>
        <taxon>Clostridia</taxon>
        <taxon>Lachnospirales</taxon>
        <taxon>Lachnospiraceae</taxon>
        <taxon>Diplocloster</taxon>
    </lineage>
</organism>
<dbReference type="GO" id="GO:0016874">
    <property type="term" value="F:ligase activity"/>
    <property type="evidence" value="ECO:0007669"/>
    <property type="project" value="UniProtKB-KW"/>
</dbReference>
<evidence type="ECO:0000256" key="1">
    <source>
        <dbReference type="ARBA" id="ARBA00007572"/>
    </source>
</evidence>
<accession>A0ABS6K918</accession>
<dbReference type="InterPro" id="IPR016059">
    <property type="entry name" value="DNA_ligase_ATP-dep_CS"/>
</dbReference>
<evidence type="ECO:0000256" key="2">
    <source>
        <dbReference type="ARBA" id="ARBA00012727"/>
    </source>
</evidence>
<dbReference type="Gene3D" id="3.30.470.30">
    <property type="entry name" value="DNA ligase/mRNA capping enzyme"/>
    <property type="match status" value="1"/>
</dbReference>
<dbReference type="EMBL" id="JAHQCX010000008">
    <property type="protein sequence ID" value="MBU9727004.1"/>
    <property type="molecule type" value="Genomic_DNA"/>
</dbReference>
<dbReference type="InterPro" id="IPR012309">
    <property type="entry name" value="DNA_ligase_ATP-dep_C"/>
</dbReference>
<protein>
    <recommendedName>
        <fullName evidence="2">DNA ligase (ATP)</fullName>
        <ecNumber evidence="2">6.5.1.1</ecNumber>
    </recommendedName>
</protein>
<dbReference type="InterPro" id="IPR012310">
    <property type="entry name" value="DNA_ligase_ATP-dep_cent"/>
</dbReference>
<dbReference type="PROSITE" id="PS50160">
    <property type="entry name" value="DNA_LIGASE_A3"/>
    <property type="match status" value="1"/>
</dbReference>
<keyword evidence="7" id="KW-1185">Reference proteome</keyword>
<name>A0ABS6K918_9FIRM</name>
<dbReference type="PANTHER" id="PTHR45674:SF4">
    <property type="entry name" value="DNA LIGASE 1"/>
    <property type="match status" value="1"/>
</dbReference>
<dbReference type="SUPFAM" id="SSF50249">
    <property type="entry name" value="Nucleic acid-binding proteins"/>
    <property type="match status" value="1"/>
</dbReference>
<dbReference type="SUPFAM" id="SSF56091">
    <property type="entry name" value="DNA ligase/mRNA capping enzyme, catalytic domain"/>
    <property type="match status" value="1"/>
</dbReference>
<dbReference type="CDD" id="cd07971">
    <property type="entry name" value="OBF_DNA_ligase_LigD"/>
    <property type="match status" value="1"/>
</dbReference>
<dbReference type="EC" id="6.5.1.1" evidence="2"/>
<dbReference type="Gene3D" id="3.30.1490.70">
    <property type="match status" value="1"/>
</dbReference>
<comment type="catalytic activity">
    <reaction evidence="4">
        <text>ATP + (deoxyribonucleotide)n-3'-hydroxyl + 5'-phospho-(deoxyribonucleotide)m = (deoxyribonucleotide)n+m + AMP + diphosphate.</text>
        <dbReference type="EC" id="6.5.1.1"/>
    </reaction>
</comment>
<evidence type="ECO:0000256" key="3">
    <source>
        <dbReference type="ARBA" id="ARBA00022598"/>
    </source>
</evidence>
<evidence type="ECO:0000259" key="5">
    <source>
        <dbReference type="PROSITE" id="PS50160"/>
    </source>
</evidence>
<dbReference type="PROSITE" id="PS00333">
    <property type="entry name" value="DNA_LIGASE_A2"/>
    <property type="match status" value="1"/>
</dbReference>
<comment type="caution">
    <text evidence="6">The sequence shown here is derived from an EMBL/GenBank/DDBJ whole genome shotgun (WGS) entry which is preliminary data.</text>
</comment>
<keyword evidence="3 6" id="KW-0436">Ligase</keyword>
<comment type="similarity">
    <text evidence="1">Belongs to the ATP-dependent DNA ligase family.</text>
</comment>
<dbReference type="CDD" id="cd07906">
    <property type="entry name" value="Adenylation_DNA_ligase_LigD_LigC"/>
    <property type="match status" value="1"/>
</dbReference>
<dbReference type="InterPro" id="IPR050191">
    <property type="entry name" value="ATP-dep_DNA_ligase"/>
</dbReference>
<evidence type="ECO:0000313" key="6">
    <source>
        <dbReference type="EMBL" id="MBU9727004.1"/>
    </source>
</evidence>
<dbReference type="Pfam" id="PF04679">
    <property type="entry name" value="DNA_ligase_A_C"/>
    <property type="match status" value="1"/>
</dbReference>
<dbReference type="Gene3D" id="2.40.50.140">
    <property type="entry name" value="Nucleic acid-binding proteins"/>
    <property type="match status" value="1"/>
</dbReference>
<evidence type="ECO:0000256" key="4">
    <source>
        <dbReference type="ARBA" id="ARBA00034003"/>
    </source>
</evidence>
<dbReference type="RefSeq" id="WP_158355170.1">
    <property type="nucleotide sequence ID" value="NZ_JAHQCX010000008.1"/>
</dbReference>
<reference evidence="6 7" key="1">
    <citation type="submission" date="2021-06" db="EMBL/GenBank/DDBJ databases">
        <title>Description of novel taxa of the family Lachnospiraceae.</title>
        <authorList>
            <person name="Chaplin A.V."/>
            <person name="Sokolova S.R."/>
            <person name="Pikina A.P."/>
            <person name="Korzhanova M."/>
            <person name="Belova V."/>
            <person name="Korostin D."/>
            <person name="Efimov B.A."/>
        </authorList>
    </citation>
    <scope>NUCLEOTIDE SEQUENCE [LARGE SCALE GENOMIC DNA]</scope>
    <source>
        <strain evidence="6 7">ASD4241</strain>
    </source>
</reference>
<evidence type="ECO:0000313" key="7">
    <source>
        <dbReference type="Proteomes" id="UP001314681"/>
    </source>
</evidence>
<dbReference type="Proteomes" id="UP001314681">
    <property type="component" value="Unassembled WGS sequence"/>
</dbReference>
<dbReference type="PANTHER" id="PTHR45674">
    <property type="entry name" value="DNA LIGASE 1/3 FAMILY MEMBER"/>
    <property type="match status" value="1"/>
</dbReference>
<feature type="domain" description="ATP-dependent DNA ligase family profile" evidence="5">
    <location>
        <begin position="110"/>
        <end position="231"/>
    </location>
</feature>
<sequence length="316" mass="36672">MRDLFETRSLKPMLIGASADAFDSRDYIYELKMDGERCVAYLDPAARLTELKNKRDLKMLPKVPELAEMYKQVQKKCILDGELMMMVNGRPDYSAIQRRSLMSNKFKIELEAKRFPASFVAFDLIYYEEEAVMNRPLLERKELLAQNLKENERVALSRFIEEKGVEFFRLAKENQLEGIVAKLKDSIYIPGKRTKDWIKMKNLLDEDFVVCGWIDKSDHVSSLVLGQFQGKELIYQGHVTLGVSGPDFSRIRQMERLSEPPRGMRVPRGNEEACWIEPKLVCVVKYMERTARGGLRQPVFKGLRMDKKPEECKLGQ</sequence>
<gene>
    <name evidence="6" type="ORF">KTH90_13355</name>
</gene>
<proteinExistence type="inferred from homology"/>
<dbReference type="InterPro" id="IPR012340">
    <property type="entry name" value="NA-bd_OB-fold"/>
</dbReference>